<comment type="caution">
    <text evidence="2">The sequence shown here is derived from an EMBL/GenBank/DDBJ whole genome shotgun (WGS) entry which is preliminary data.</text>
</comment>
<evidence type="ECO:0000256" key="1">
    <source>
        <dbReference type="SAM" id="MobiDB-lite"/>
    </source>
</evidence>
<sequence length="113" mass="12104">MPSSKHHSPRTPLSTAHSELEETAGVTDPSPLRGASVESRPVHSHNLAISQPLERRGLREHPLARTPSTHEVTNVWLSLHVRLTIPSYPTSKLSRATSCPALLAALAALAAAL</sequence>
<proteinExistence type="predicted"/>
<dbReference type="Proteomes" id="UP000002748">
    <property type="component" value="Unassembled WGS sequence"/>
</dbReference>
<dbReference type="KEGG" id="tasa:A1Q1_07869"/>
<dbReference type="EMBL" id="ALBS01000007">
    <property type="protein sequence ID" value="EJT53194.1"/>
    <property type="molecule type" value="Genomic_DNA"/>
</dbReference>
<accession>J8TSJ9</accession>
<gene>
    <name evidence="2" type="ORF">A1Q1_07869</name>
</gene>
<organism evidence="2 3">
    <name type="scientific">Trichosporon asahii var. asahii (strain ATCC 90039 / CBS 2479 / JCM 2466 / KCTC 7840 / NBRC 103889/ NCYC 2677 / UAMH 7654)</name>
    <name type="common">Yeast</name>
    <dbReference type="NCBI Taxonomy" id="1186058"/>
    <lineage>
        <taxon>Eukaryota</taxon>
        <taxon>Fungi</taxon>
        <taxon>Dikarya</taxon>
        <taxon>Basidiomycota</taxon>
        <taxon>Agaricomycotina</taxon>
        <taxon>Tremellomycetes</taxon>
        <taxon>Trichosporonales</taxon>
        <taxon>Trichosporonaceae</taxon>
        <taxon>Trichosporon</taxon>
    </lineage>
</organism>
<protein>
    <submittedName>
        <fullName evidence="2">Uncharacterized protein</fullName>
    </submittedName>
</protein>
<dbReference type="HOGENOM" id="CLU_2135284_0_0_1"/>
<feature type="region of interest" description="Disordered" evidence="1">
    <location>
        <begin position="1"/>
        <end position="69"/>
    </location>
</feature>
<evidence type="ECO:0000313" key="3">
    <source>
        <dbReference type="Proteomes" id="UP000002748"/>
    </source>
</evidence>
<dbReference type="RefSeq" id="XP_014184290.1">
    <property type="nucleotide sequence ID" value="XM_014328815.1"/>
</dbReference>
<dbReference type="GeneID" id="25991381"/>
<dbReference type="VEuPathDB" id="FungiDB:A1Q1_07869"/>
<dbReference type="AlphaFoldDB" id="J8TSJ9"/>
<name>J8TSJ9_TRIAS</name>
<feature type="compositionally biased region" description="Basic and acidic residues" evidence="1">
    <location>
        <begin position="53"/>
        <end position="63"/>
    </location>
</feature>
<evidence type="ECO:0000313" key="2">
    <source>
        <dbReference type="EMBL" id="EJT53194.1"/>
    </source>
</evidence>
<reference evidence="2 3" key="1">
    <citation type="journal article" date="2012" name="Eukaryot. Cell">
        <title>Draft genome sequence of CBS 2479, the standard type strain of Trichosporon asahii.</title>
        <authorList>
            <person name="Yang R.Y."/>
            <person name="Li H.T."/>
            <person name="Zhu H."/>
            <person name="Zhou G.P."/>
            <person name="Wang M."/>
            <person name="Wang L."/>
        </authorList>
    </citation>
    <scope>NUCLEOTIDE SEQUENCE [LARGE SCALE GENOMIC DNA]</scope>
    <source>
        <strain evidence="3">ATCC 90039 / CBS 2479 / JCM 2466 / KCTC 7840 / NCYC 2677 / UAMH 7654</strain>
    </source>
</reference>